<dbReference type="Gene3D" id="2.20.70.10">
    <property type="match status" value="1"/>
</dbReference>
<protein>
    <submittedName>
        <fullName evidence="2">Oidioi.mRNA.OKI2018_I69.chr2.g6411.t1.cds</fullName>
    </submittedName>
</protein>
<accession>A0ABN7T6U2</accession>
<proteinExistence type="predicted"/>
<feature type="domain" description="WW" evidence="1">
    <location>
        <begin position="220"/>
        <end position="253"/>
    </location>
</feature>
<name>A0ABN7T6U2_OIKDI</name>
<dbReference type="Proteomes" id="UP001158576">
    <property type="component" value="Chromosome 2"/>
</dbReference>
<dbReference type="InterPro" id="IPR001202">
    <property type="entry name" value="WW_dom"/>
</dbReference>
<keyword evidence="3" id="KW-1185">Reference proteome</keyword>
<dbReference type="InterPro" id="IPR036020">
    <property type="entry name" value="WW_dom_sf"/>
</dbReference>
<gene>
    <name evidence="2" type="ORF">OKIOD_LOCUS15176</name>
</gene>
<organism evidence="2 3">
    <name type="scientific">Oikopleura dioica</name>
    <name type="common">Tunicate</name>
    <dbReference type="NCBI Taxonomy" id="34765"/>
    <lineage>
        <taxon>Eukaryota</taxon>
        <taxon>Metazoa</taxon>
        <taxon>Chordata</taxon>
        <taxon>Tunicata</taxon>
        <taxon>Appendicularia</taxon>
        <taxon>Copelata</taxon>
        <taxon>Oikopleuridae</taxon>
        <taxon>Oikopleura</taxon>
    </lineage>
</organism>
<dbReference type="EMBL" id="OU015567">
    <property type="protein sequence ID" value="CAG5112168.1"/>
    <property type="molecule type" value="Genomic_DNA"/>
</dbReference>
<reference evidence="2 3" key="1">
    <citation type="submission" date="2021-04" db="EMBL/GenBank/DDBJ databases">
        <authorList>
            <person name="Bliznina A."/>
        </authorList>
    </citation>
    <scope>NUCLEOTIDE SEQUENCE [LARGE SCALE GENOMIC DNA]</scope>
</reference>
<dbReference type="SUPFAM" id="SSF51045">
    <property type="entry name" value="WW domain"/>
    <property type="match status" value="1"/>
</dbReference>
<evidence type="ECO:0000313" key="2">
    <source>
        <dbReference type="EMBL" id="CAG5112168.1"/>
    </source>
</evidence>
<evidence type="ECO:0000313" key="3">
    <source>
        <dbReference type="Proteomes" id="UP001158576"/>
    </source>
</evidence>
<sequence length="463" mass="52074">MENKTMETDSSETKKVKKSFLVDENPFDELFKVLDSTTSTPSSTLRKFSSRNLPDSFHRQRVFNPKREERIRQAQRGHFKSLRNRHDTHVRSKSEPIKVVTGPQNAGIKSRIPEARASLKKIVSDSTNQAYARRLSFKTQDIPLDRIPLPKHWLKKVLVIDDVVEIYFHNTQSNLNTRNDPRVPIKEHLEELHVTLTAQMISMINNSLGAEKESGRNKQADLPHGCRWQITEKGEVFFANDLSRKTSWLHPRVESQLLHQKLPPLVQTSSAFPSSDKVADTTNRQVSKSLPIVSTVSTTINSNSGSGQIPAHFKQFSMDSGVGSTCSVHPTGIYVKNIPLETNQTTTILPARSAEVVTPSKEIMETDFGPSLLKSPGMQSMQSQSQEYVVLEEIPTTSTLTVKTLEPAESQITKEVKNVSLANDLDFLDEFDTCLKNNGTDDDVLSNNDSFINSLLNDKFLFL</sequence>
<evidence type="ECO:0000259" key="1">
    <source>
        <dbReference type="PROSITE" id="PS50020"/>
    </source>
</evidence>
<dbReference type="PROSITE" id="PS50020">
    <property type="entry name" value="WW_DOMAIN_2"/>
    <property type="match status" value="1"/>
</dbReference>